<accession>A0A518BSW9</accession>
<protein>
    <submittedName>
        <fullName evidence="1">Uncharacterized protein</fullName>
    </submittedName>
</protein>
<reference evidence="1 2" key="1">
    <citation type="submission" date="2019-02" db="EMBL/GenBank/DDBJ databases">
        <title>Deep-cultivation of Planctomycetes and their phenomic and genomic characterization uncovers novel biology.</title>
        <authorList>
            <person name="Wiegand S."/>
            <person name="Jogler M."/>
            <person name="Boedeker C."/>
            <person name="Pinto D."/>
            <person name="Vollmers J."/>
            <person name="Rivas-Marin E."/>
            <person name="Kohn T."/>
            <person name="Peeters S.H."/>
            <person name="Heuer A."/>
            <person name="Rast P."/>
            <person name="Oberbeckmann S."/>
            <person name="Bunk B."/>
            <person name="Jeske O."/>
            <person name="Meyerdierks A."/>
            <person name="Storesund J.E."/>
            <person name="Kallscheuer N."/>
            <person name="Luecker S."/>
            <person name="Lage O.M."/>
            <person name="Pohl T."/>
            <person name="Merkel B.J."/>
            <person name="Hornburger P."/>
            <person name="Mueller R.-W."/>
            <person name="Bruemmer F."/>
            <person name="Labrenz M."/>
            <person name="Spormann A.M."/>
            <person name="Op den Camp H."/>
            <person name="Overmann J."/>
            <person name="Amann R."/>
            <person name="Jetten M.S.M."/>
            <person name="Mascher T."/>
            <person name="Medema M.H."/>
            <person name="Devos D.P."/>
            <person name="Kaster A.-K."/>
            <person name="Ovreas L."/>
            <person name="Rohde M."/>
            <person name="Galperin M.Y."/>
            <person name="Jogler C."/>
        </authorList>
    </citation>
    <scope>NUCLEOTIDE SEQUENCE [LARGE SCALE GENOMIC DNA]</scope>
    <source>
        <strain evidence="1 2">Pla133</strain>
    </source>
</reference>
<organism evidence="1 2">
    <name type="scientific">Engelhardtia mirabilis</name>
    <dbReference type="NCBI Taxonomy" id="2528011"/>
    <lineage>
        <taxon>Bacteria</taxon>
        <taxon>Pseudomonadati</taxon>
        <taxon>Planctomycetota</taxon>
        <taxon>Planctomycetia</taxon>
        <taxon>Planctomycetia incertae sedis</taxon>
        <taxon>Engelhardtia</taxon>
    </lineage>
</organism>
<proteinExistence type="predicted"/>
<sequence length="104" mass="11876">MRPEARRRAVTASAQREARSWKEQFESISASLDPRMRSGVGLAAKLEELRHRIETLATKARGLAHHSGEGWKRARVDYLRARNEVSTTWRTLLGLLEREAAPVR</sequence>
<dbReference type="AlphaFoldDB" id="A0A518BSW9"/>
<dbReference type="EMBL" id="CP036287">
    <property type="protein sequence ID" value="QDU70055.1"/>
    <property type="molecule type" value="Genomic_DNA"/>
</dbReference>
<keyword evidence="2" id="KW-1185">Reference proteome</keyword>
<evidence type="ECO:0000313" key="2">
    <source>
        <dbReference type="Proteomes" id="UP000316921"/>
    </source>
</evidence>
<dbReference type="Proteomes" id="UP000316921">
    <property type="component" value="Chromosome"/>
</dbReference>
<gene>
    <name evidence="1" type="ORF">Pla133_51780</name>
</gene>
<evidence type="ECO:0000313" key="1">
    <source>
        <dbReference type="EMBL" id="QDU70055.1"/>
    </source>
</evidence>
<dbReference type="KEGG" id="pbap:Pla133_51780"/>
<name>A0A518BSW9_9BACT</name>